<dbReference type="OrthoDB" id="7376174at2"/>
<organism evidence="1 2">
    <name type="scientific">Actinocorallia herbida</name>
    <dbReference type="NCBI Taxonomy" id="58109"/>
    <lineage>
        <taxon>Bacteria</taxon>
        <taxon>Bacillati</taxon>
        <taxon>Actinomycetota</taxon>
        <taxon>Actinomycetes</taxon>
        <taxon>Streptosporangiales</taxon>
        <taxon>Thermomonosporaceae</taxon>
        <taxon>Actinocorallia</taxon>
    </lineage>
</organism>
<accession>A0A3N1CW69</accession>
<reference evidence="1 2" key="1">
    <citation type="submission" date="2018-11" db="EMBL/GenBank/DDBJ databases">
        <title>Sequencing the genomes of 1000 actinobacteria strains.</title>
        <authorList>
            <person name="Klenk H.-P."/>
        </authorList>
    </citation>
    <scope>NUCLEOTIDE SEQUENCE [LARGE SCALE GENOMIC DNA]</scope>
    <source>
        <strain evidence="1 2">DSM 44254</strain>
    </source>
</reference>
<proteinExistence type="predicted"/>
<dbReference type="AlphaFoldDB" id="A0A3N1CW69"/>
<comment type="caution">
    <text evidence="1">The sequence shown here is derived from an EMBL/GenBank/DDBJ whole genome shotgun (WGS) entry which is preliminary data.</text>
</comment>
<gene>
    <name evidence="1" type="ORF">EDD29_3078</name>
</gene>
<evidence type="ECO:0000313" key="1">
    <source>
        <dbReference type="EMBL" id="ROO85533.1"/>
    </source>
</evidence>
<name>A0A3N1CW69_9ACTN</name>
<keyword evidence="2" id="KW-1185">Reference proteome</keyword>
<protein>
    <submittedName>
        <fullName evidence="1">Uncharacterized protein DUF2630</fullName>
    </submittedName>
</protein>
<dbReference type="EMBL" id="RJKE01000001">
    <property type="protein sequence ID" value="ROO85533.1"/>
    <property type="molecule type" value="Genomic_DNA"/>
</dbReference>
<sequence>MNDQSILERVHEVLAEEHALRSAPQGGTVHRLRALELELDQCWDLLRRRRALREFGADPSAAQVRPASQVKDYVQ</sequence>
<dbReference type="Proteomes" id="UP000272400">
    <property type="component" value="Unassembled WGS sequence"/>
</dbReference>
<dbReference type="InterPro" id="IPR020311">
    <property type="entry name" value="Uncharacterised_Rv0898c"/>
</dbReference>
<dbReference type="RefSeq" id="WP_123665031.1">
    <property type="nucleotide sequence ID" value="NZ_RJKE01000001.1"/>
</dbReference>
<dbReference type="Pfam" id="PF10944">
    <property type="entry name" value="DUF2630"/>
    <property type="match status" value="1"/>
</dbReference>
<evidence type="ECO:0000313" key="2">
    <source>
        <dbReference type="Proteomes" id="UP000272400"/>
    </source>
</evidence>